<feature type="domain" description="HTH lacI-type" evidence="5">
    <location>
        <begin position="27"/>
        <end position="81"/>
    </location>
</feature>
<name>A0A2X0KI90_9ACTN</name>
<dbReference type="SUPFAM" id="SSF47413">
    <property type="entry name" value="lambda repressor-like DNA-binding domains"/>
    <property type="match status" value="1"/>
</dbReference>
<dbReference type="PROSITE" id="PS50932">
    <property type="entry name" value="HTH_LACI_2"/>
    <property type="match status" value="1"/>
</dbReference>
<evidence type="ECO:0000256" key="1">
    <source>
        <dbReference type="ARBA" id="ARBA00023015"/>
    </source>
</evidence>
<dbReference type="GO" id="GO:0003700">
    <property type="term" value="F:DNA-binding transcription factor activity"/>
    <property type="evidence" value="ECO:0007669"/>
    <property type="project" value="TreeGrafter"/>
</dbReference>
<dbReference type="SMART" id="SM00354">
    <property type="entry name" value="HTH_LACI"/>
    <property type="match status" value="1"/>
</dbReference>
<sequence length="354" mass="38292">MGRDNWLRKGLRVSKPSHPANAPKARATLTDVAAHAGVSVGTASKALSGTGRMRPETRQRVLDAVRDLDFRPNQQAQSLHTGRSWTVGLMTTDGIGRFSTPVLLGAEDALGAGKISVLLCDTRGDAIREQHHLRNLMDRRVDGIIVTGRRTDPRPPLSGIHDGVPVVYALSPSTDPADISVVSDEAQGCRLAVEHLLAAGRTRIAHVTGPAHHAAAADRARFTRHLLDEASLELSTGRVHFGDWSEAWGRRAAEAVLRSAPDTDAFFCGNDQIARGVTDTLRERAVRVPEEVAVVGYDNWDTMALAARPPLTTIDVDLTEIGRIAALRLLEAIDDRPQPGVYRVPCRLAVRESA</sequence>
<organism evidence="6 7">
    <name type="scientific">Streptacidiphilus pinicola</name>
    <dbReference type="NCBI Taxonomy" id="2219663"/>
    <lineage>
        <taxon>Bacteria</taxon>
        <taxon>Bacillati</taxon>
        <taxon>Actinomycetota</taxon>
        <taxon>Actinomycetes</taxon>
        <taxon>Kitasatosporales</taxon>
        <taxon>Streptomycetaceae</taxon>
        <taxon>Streptacidiphilus</taxon>
    </lineage>
</organism>
<keyword evidence="2" id="KW-0238">DNA-binding</keyword>
<gene>
    <name evidence="6" type="ORF">DN069_06575</name>
</gene>
<dbReference type="GO" id="GO:0000976">
    <property type="term" value="F:transcription cis-regulatory region binding"/>
    <property type="evidence" value="ECO:0007669"/>
    <property type="project" value="TreeGrafter"/>
</dbReference>
<evidence type="ECO:0000313" key="7">
    <source>
        <dbReference type="Proteomes" id="UP000248889"/>
    </source>
</evidence>
<dbReference type="InterPro" id="IPR000843">
    <property type="entry name" value="HTH_LacI"/>
</dbReference>
<comment type="caution">
    <text evidence="6">The sequence shown here is derived from an EMBL/GenBank/DDBJ whole genome shotgun (WGS) entry which is preliminary data.</text>
</comment>
<dbReference type="InterPro" id="IPR010982">
    <property type="entry name" value="Lambda_DNA-bd_dom_sf"/>
</dbReference>
<dbReference type="PANTHER" id="PTHR30146">
    <property type="entry name" value="LACI-RELATED TRANSCRIPTIONAL REPRESSOR"/>
    <property type="match status" value="1"/>
</dbReference>
<dbReference type="PROSITE" id="PS00356">
    <property type="entry name" value="HTH_LACI_1"/>
    <property type="match status" value="1"/>
</dbReference>
<dbReference type="EMBL" id="QKYN01000027">
    <property type="protein sequence ID" value="RAG86470.1"/>
    <property type="molecule type" value="Genomic_DNA"/>
</dbReference>
<dbReference type="Gene3D" id="1.10.260.40">
    <property type="entry name" value="lambda repressor-like DNA-binding domains"/>
    <property type="match status" value="1"/>
</dbReference>
<evidence type="ECO:0000256" key="3">
    <source>
        <dbReference type="ARBA" id="ARBA00023163"/>
    </source>
</evidence>
<protein>
    <submittedName>
        <fullName evidence="6">LacI family transcriptional regulator</fullName>
    </submittedName>
</protein>
<evidence type="ECO:0000259" key="5">
    <source>
        <dbReference type="PROSITE" id="PS50932"/>
    </source>
</evidence>
<dbReference type="OrthoDB" id="3467214at2"/>
<dbReference type="CDD" id="cd01392">
    <property type="entry name" value="HTH_LacI"/>
    <property type="match status" value="1"/>
</dbReference>
<accession>A0A2X0KI90</accession>
<dbReference type="Proteomes" id="UP000248889">
    <property type="component" value="Unassembled WGS sequence"/>
</dbReference>
<keyword evidence="1" id="KW-0805">Transcription regulation</keyword>
<keyword evidence="7" id="KW-1185">Reference proteome</keyword>
<dbReference type="Pfam" id="PF00356">
    <property type="entry name" value="LacI"/>
    <property type="match status" value="1"/>
</dbReference>
<feature type="region of interest" description="Disordered" evidence="4">
    <location>
        <begin position="1"/>
        <end position="23"/>
    </location>
</feature>
<dbReference type="InterPro" id="IPR028082">
    <property type="entry name" value="Peripla_BP_I"/>
</dbReference>
<dbReference type="PANTHER" id="PTHR30146:SF109">
    <property type="entry name" value="HTH-TYPE TRANSCRIPTIONAL REGULATOR GALS"/>
    <property type="match status" value="1"/>
</dbReference>
<dbReference type="Pfam" id="PF13377">
    <property type="entry name" value="Peripla_BP_3"/>
    <property type="match status" value="1"/>
</dbReference>
<proteinExistence type="predicted"/>
<evidence type="ECO:0000256" key="2">
    <source>
        <dbReference type="ARBA" id="ARBA00023125"/>
    </source>
</evidence>
<keyword evidence="3" id="KW-0804">Transcription</keyword>
<dbReference type="Gene3D" id="3.40.50.2300">
    <property type="match status" value="2"/>
</dbReference>
<dbReference type="AlphaFoldDB" id="A0A2X0KI90"/>
<dbReference type="SUPFAM" id="SSF53822">
    <property type="entry name" value="Periplasmic binding protein-like I"/>
    <property type="match status" value="1"/>
</dbReference>
<evidence type="ECO:0000256" key="4">
    <source>
        <dbReference type="SAM" id="MobiDB-lite"/>
    </source>
</evidence>
<reference evidence="6 7" key="1">
    <citation type="submission" date="2018-06" db="EMBL/GenBank/DDBJ databases">
        <title>Streptacidiphilus pinicola sp. nov., isolated from pine grove soil.</title>
        <authorList>
            <person name="Roh S.G."/>
            <person name="Park S."/>
            <person name="Kim M.-K."/>
            <person name="Yun B.-R."/>
            <person name="Park J."/>
            <person name="Kim M.J."/>
            <person name="Kim Y.S."/>
            <person name="Kim S.B."/>
        </authorList>
    </citation>
    <scope>NUCLEOTIDE SEQUENCE [LARGE SCALE GENOMIC DNA]</scope>
    <source>
        <strain evidence="6 7">MMS16-CNU450</strain>
    </source>
</reference>
<dbReference type="InterPro" id="IPR046335">
    <property type="entry name" value="LacI/GalR-like_sensor"/>
</dbReference>
<evidence type="ECO:0000313" key="6">
    <source>
        <dbReference type="EMBL" id="RAG86470.1"/>
    </source>
</evidence>
<dbReference type="CDD" id="cd06288">
    <property type="entry name" value="PBP1_sucrose_transcription_regulator"/>
    <property type="match status" value="1"/>
</dbReference>